<dbReference type="InterPro" id="IPR001584">
    <property type="entry name" value="Integrase_cat-core"/>
</dbReference>
<evidence type="ECO:0000313" key="4">
    <source>
        <dbReference type="EMBL" id="KAA3455755.1"/>
    </source>
</evidence>
<feature type="region of interest" description="Disordered" evidence="2">
    <location>
        <begin position="275"/>
        <end position="300"/>
    </location>
</feature>
<dbReference type="OrthoDB" id="1936407at2759"/>
<protein>
    <submittedName>
        <fullName evidence="4">Transposon Ty3-G Gag-Pol polyprotein</fullName>
    </submittedName>
</protein>
<dbReference type="Proteomes" id="UP000325315">
    <property type="component" value="Unassembled WGS sequence"/>
</dbReference>
<dbReference type="PROSITE" id="PS50994">
    <property type="entry name" value="INTEGRASE"/>
    <property type="match status" value="1"/>
</dbReference>
<dbReference type="InterPro" id="IPR050951">
    <property type="entry name" value="Retrovirus_Pol_polyprotein"/>
</dbReference>
<dbReference type="InterPro" id="IPR056924">
    <property type="entry name" value="SH3_Tf2-1"/>
</dbReference>
<evidence type="ECO:0000313" key="5">
    <source>
        <dbReference type="Proteomes" id="UP000325315"/>
    </source>
</evidence>
<keyword evidence="5" id="KW-1185">Reference proteome</keyword>
<comment type="caution">
    <text evidence="4">The sequence shown here is derived from an EMBL/GenBank/DDBJ whole genome shotgun (WGS) entry which is preliminary data.</text>
</comment>
<dbReference type="GO" id="GO:0003676">
    <property type="term" value="F:nucleic acid binding"/>
    <property type="evidence" value="ECO:0007669"/>
    <property type="project" value="InterPro"/>
</dbReference>
<feature type="domain" description="Integrase catalytic" evidence="3">
    <location>
        <begin position="1"/>
        <end position="115"/>
    </location>
</feature>
<feature type="compositionally biased region" description="Low complexity" evidence="2">
    <location>
        <begin position="275"/>
        <end position="284"/>
    </location>
</feature>
<accession>A0A5B6UQ09</accession>
<keyword evidence="1" id="KW-0175">Coiled coil</keyword>
<gene>
    <name evidence="4" type="ORF">EPI10_018748</name>
</gene>
<feature type="coiled-coil region" evidence="1">
    <location>
        <begin position="127"/>
        <end position="154"/>
    </location>
</feature>
<dbReference type="PANTHER" id="PTHR37984">
    <property type="entry name" value="PROTEIN CBG26694"/>
    <property type="match status" value="1"/>
</dbReference>
<dbReference type="SUPFAM" id="SSF53098">
    <property type="entry name" value="Ribonuclease H-like"/>
    <property type="match status" value="1"/>
</dbReference>
<name>A0A5B6UQ09_9ROSI</name>
<dbReference type="AlphaFoldDB" id="A0A5B6UQ09"/>
<dbReference type="PANTHER" id="PTHR37984:SF5">
    <property type="entry name" value="PROTEIN NYNRIN-LIKE"/>
    <property type="match status" value="1"/>
</dbReference>
<reference evidence="5" key="1">
    <citation type="journal article" date="2019" name="Plant Biotechnol. J.">
        <title>Genome sequencing of the Australian wild diploid species Gossypium australe highlights disease resistance and delayed gland morphogenesis.</title>
        <authorList>
            <person name="Cai Y."/>
            <person name="Cai X."/>
            <person name="Wang Q."/>
            <person name="Wang P."/>
            <person name="Zhang Y."/>
            <person name="Cai C."/>
            <person name="Xu Y."/>
            <person name="Wang K."/>
            <person name="Zhou Z."/>
            <person name="Wang C."/>
            <person name="Geng S."/>
            <person name="Li B."/>
            <person name="Dong Q."/>
            <person name="Hou Y."/>
            <person name="Wang H."/>
            <person name="Ai P."/>
            <person name="Liu Z."/>
            <person name="Yi F."/>
            <person name="Sun M."/>
            <person name="An G."/>
            <person name="Cheng J."/>
            <person name="Zhang Y."/>
            <person name="Shi Q."/>
            <person name="Xie Y."/>
            <person name="Shi X."/>
            <person name="Chang Y."/>
            <person name="Huang F."/>
            <person name="Chen Y."/>
            <person name="Hong S."/>
            <person name="Mi L."/>
            <person name="Sun Q."/>
            <person name="Zhang L."/>
            <person name="Zhou B."/>
            <person name="Peng R."/>
            <person name="Zhang X."/>
            <person name="Liu F."/>
        </authorList>
    </citation>
    <scope>NUCLEOTIDE SEQUENCE [LARGE SCALE GENOMIC DNA]</scope>
    <source>
        <strain evidence="5">cv. PA1801</strain>
    </source>
</reference>
<dbReference type="EMBL" id="SMMG02000012">
    <property type="protein sequence ID" value="KAA3455755.1"/>
    <property type="molecule type" value="Genomic_DNA"/>
</dbReference>
<dbReference type="InterPro" id="IPR036397">
    <property type="entry name" value="RNaseH_sf"/>
</dbReference>
<dbReference type="InterPro" id="IPR012337">
    <property type="entry name" value="RNaseH-like_sf"/>
</dbReference>
<dbReference type="Pfam" id="PF24626">
    <property type="entry name" value="SH3_Tf2-1"/>
    <property type="match status" value="1"/>
</dbReference>
<sequence length="324" mass="37175">MVQRVIKLHGIPQSIVSERDPIFLSELWIEIARLQGTELCLSSTYHPQTDGQTEALNHCLKMHLHFMTGDEPGKWEGYLAWAEYWYNTTFQTSTGMTLFRALYGRDPPTIVSYEEGGSLNTQVDKALQDWDDLLRELKKNMSQAQLRMKNQADKKRRELEFAAGDWVFVRLQPYRQLSLRLHKYQKLSPRFFGPYKVIQRVGNVAYKLELLASTRIHPVFHISQLKLCKEQPLQQITPLPLFREADSIDETSAMSNPEDKVRSLEGGIVENTMETTTQETSSSQAIGDAQATSSSQNAEKVEKILELRRGTRERKAPLNTVNKC</sequence>
<evidence type="ECO:0000256" key="1">
    <source>
        <dbReference type="SAM" id="Coils"/>
    </source>
</evidence>
<dbReference type="Gene3D" id="3.30.420.10">
    <property type="entry name" value="Ribonuclease H-like superfamily/Ribonuclease H"/>
    <property type="match status" value="1"/>
</dbReference>
<dbReference type="GO" id="GO:0015074">
    <property type="term" value="P:DNA integration"/>
    <property type="evidence" value="ECO:0007669"/>
    <property type="project" value="InterPro"/>
</dbReference>
<evidence type="ECO:0000259" key="3">
    <source>
        <dbReference type="PROSITE" id="PS50994"/>
    </source>
</evidence>
<proteinExistence type="predicted"/>
<evidence type="ECO:0000256" key="2">
    <source>
        <dbReference type="SAM" id="MobiDB-lite"/>
    </source>
</evidence>
<organism evidence="4 5">
    <name type="scientific">Gossypium australe</name>
    <dbReference type="NCBI Taxonomy" id="47621"/>
    <lineage>
        <taxon>Eukaryota</taxon>
        <taxon>Viridiplantae</taxon>
        <taxon>Streptophyta</taxon>
        <taxon>Embryophyta</taxon>
        <taxon>Tracheophyta</taxon>
        <taxon>Spermatophyta</taxon>
        <taxon>Magnoliopsida</taxon>
        <taxon>eudicotyledons</taxon>
        <taxon>Gunneridae</taxon>
        <taxon>Pentapetalae</taxon>
        <taxon>rosids</taxon>
        <taxon>malvids</taxon>
        <taxon>Malvales</taxon>
        <taxon>Malvaceae</taxon>
        <taxon>Malvoideae</taxon>
        <taxon>Gossypium</taxon>
    </lineage>
</organism>